<dbReference type="SMART" id="SM00493">
    <property type="entry name" value="TOPRIM"/>
    <property type="match status" value="1"/>
</dbReference>
<evidence type="ECO:0000256" key="6">
    <source>
        <dbReference type="ARBA" id="ARBA00023029"/>
    </source>
</evidence>
<keyword evidence="7" id="KW-0238">DNA-binding</keyword>
<evidence type="ECO:0000256" key="4">
    <source>
        <dbReference type="ARBA" id="ARBA00022723"/>
    </source>
</evidence>
<dbReference type="InterPro" id="IPR003601">
    <property type="entry name" value="Topo_IA_2"/>
</dbReference>
<protein>
    <recommendedName>
        <fullName evidence="3">DNA topoisomerase</fullName>
        <ecNumber evidence="3">5.6.2.1</ecNumber>
    </recommendedName>
</protein>
<feature type="domain" description="Toprim" evidence="9">
    <location>
        <begin position="12"/>
        <end position="153"/>
    </location>
</feature>
<dbReference type="Gene3D" id="3.40.50.140">
    <property type="match status" value="1"/>
</dbReference>
<dbReference type="InterPro" id="IPR023406">
    <property type="entry name" value="Topo_IA_AS"/>
</dbReference>
<dbReference type="InterPro" id="IPR013826">
    <property type="entry name" value="Topo_IA_cen_sub3"/>
</dbReference>
<dbReference type="GO" id="GO:0046872">
    <property type="term" value="F:metal ion binding"/>
    <property type="evidence" value="ECO:0007669"/>
    <property type="project" value="UniProtKB-KW"/>
</dbReference>
<dbReference type="InterPro" id="IPR013824">
    <property type="entry name" value="Topo_IA_cen_sub1"/>
</dbReference>
<evidence type="ECO:0000259" key="10">
    <source>
        <dbReference type="PROSITE" id="PS52039"/>
    </source>
</evidence>
<sequence length="715" mass="80915">MSEDNVMAVKGYQLVICEKPLAAKRISQVLGSKNIIEKKYSLGIVVFEITSDKNQRFVVCSALGHMYSLIPLEKNRKKYPIYETVWSPKHSTVANQRKRILETLKVIARISEGASGYIHACDYDLEGELIGYNILEYACKHKYEQSRRAKFSSLTDSEINQSFNNLQQTDIRIAEAGKARHLVDFVFGINLSRALVNCLSVANQDNRYYNLSIGRVQGPTLGFIVDREIKIRKHVPDPVWYITGNFQKDNSSFQANLSTAIHKFSEMQKILATCKNGKATIKTVICQTKKVNPPTPFNLSDLQKEAFRIFKLSPAVTHSIAESLYLAALISYPRTSSKKLPSSIGYEKILNLLSKNYATADKNKIQELLMQKYLVPFQGIEEDPAHPAIYPTGLKHKKLSVQQSKILDLIIKRFLATFGDGALTNFSEVIITVSGYDFIAKGNTILNYGWIPLYEPYFSIKETRLPHLVKGDSAQTNEVTALEDFTKPVARYNQASILEKMESEGIGTKSTRAETVNLLIKRNYILQHKIGLEPTVLGFTILDTMKKFIPDIVSTKLTAFLESSIKRVEQGELDMINLRKHLEKSLLKPLNRIKINEMAIGNEIKNGLTTSRVEMSYGKCPKCHIGEMVLIKSNKTKKRFLACSKFRVTGCKTITIVPQFGLIKNDNSVCTCGWPILRIIFKRFSPRKICVNRSCRENLSNRTDDHRNLDPNTSI</sequence>
<dbReference type="CDD" id="cd00186">
    <property type="entry name" value="TOP1Ac"/>
    <property type="match status" value="1"/>
</dbReference>
<dbReference type="GO" id="GO:0003917">
    <property type="term" value="F:DNA topoisomerase type I (single strand cut, ATP-independent) activity"/>
    <property type="evidence" value="ECO:0007669"/>
    <property type="project" value="UniProtKB-EC"/>
</dbReference>
<evidence type="ECO:0000256" key="5">
    <source>
        <dbReference type="ARBA" id="ARBA00022833"/>
    </source>
</evidence>
<dbReference type="InterPro" id="IPR013497">
    <property type="entry name" value="Topo_IA_cen"/>
</dbReference>
<evidence type="ECO:0000256" key="2">
    <source>
        <dbReference type="ARBA" id="ARBA00009446"/>
    </source>
</evidence>
<dbReference type="EC" id="5.6.2.1" evidence="3"/>
<proteinExistence type="inferred from homology"/>
<dbReference type="PRINTS" id="PR00417">
    <property type="entry name" value="PRTPISMRASEI"/>
</dbReference>
<dbReference type="InterPro" id="IPR005739">
    <property type="entry name" value="TopoI_arch"/>
</dbReference>
<dbReference type="CDD" id="cd03362">
    <property type="entry name" value="TOPRIM_TopoIA_TopoIII"/>
    <property type="match status" value="1"/>
</dbReference>
<dbReference type="GO" id="GO:0006310">
    <property type="term" value="P:DNA recombination"/>
    <property type="evidence" value="ECO:0007669"/>
    <property type="project" value="TreeGrafter"/>
</dbReference>
<keyword evidence="4" id="KW-0479">Metal-binding</keyword>
<dbReference type="InterPro" id="IPR006171">
    <property type="entry name" value="TOPRIM_dom"/>
</dbReference>
<dbReference type="PROSITE" id="PS52039">
    <property type="entry name" value="TOPO_IA_2"/>
    <property type="match status" value="1"/>
</dbReference>
<dbReference type="Gene3D" id="1.10.290.10">
    <property type="entry name" value="Topoisomerase I, domain 4"/>
    <property type="match status" value="1"/>
</dbReference>
<dbReference type="PROSITE" id="PS00396">
    <property type="entry name" value="TOPO_IA_1"/>
    <property type="match status" value="1"/>
</dbReference>
<dbReference type="InterPro" id="IPR000380">
    <property type="entry name" value="Topo_IA"/>
</dbReference>
<dbReference type="Pfam" id="PF01131">
    <property type="entry name" value="Topoisom_bac"/>
    <property type="match status" value="1"/>
</dbReference>
<evidence type="ECO:0000259" key="9">
    <source>
        <dbReference type="PROSITE" id="PS50880"/>
    </source>
</evidence>
<dbReference type="NCBIfam" id="TIGR01057">
    <property type="entry name" value="topA_arch"/>
    <property type="match status" value="1"/>
</dbReference>
<dbReference type="PROSITE" id="PS50880">
    <property type="entry name" value="TOPRIM"/>
    <property type="match status" value="1"/>
</dbReference>
<comment type="similarity">
    <text evidence="2">Belongs to the type IA topoisomerase family.</text>
</comment>
<dbReference type="Pfam" id="PF01751">
    <property type="entry name" value="Toprim"/>
    <property type="match status" value="1"/>
</dbReference>
<feature type="domain" description="Topo IA-type catalytic" evidence="10">
    <location>
        <begin position="170"/>
        <end position="590"/>
    </location>
</feature>
<accession>Q702B0</accession>
<dbReference type="Gene3D" id="1.10.460.10">
    <property type="entry name" value="Topoisomerase I, domain 2"/>
    <property type="match status" value="1"/>
</dbReference>
<dbReference type="Gene3D" id="2.70.20.10">
    <property type="entry name" value="Topoisomerase I, domain 3"/>
    <property type="match status" value="1"/>
</dbReference>
<evidence type="ECO:0000256" key="3">
    <source>
        <dbReference type="ARBA" id="ARBA00012891"/>
    </source>
</evidence>
<keyword evidence="6" id="KW-0799">Topoisomerase</keyword>
<keyword evidence="8 11" id="KW-0413">Isomerase</keyword>
<keyword evidence="5" id="KW-0862">Zinc</keyword>
<dbReference type="SUPFAM" id="SSF56712">
    <property type="entry name" value="Prokaryotic type I DNA topoisomerase"/>
    <property type="match status" value="1"/>
</dbReference>
<dbReference type="GO" id="GO:0006265">
    <property type="term" value="P:DNA topological change"/>
    <property type="evidence" value="ECO:0007669"/>
    <property type="project" value="InterPro"/>
</dbReference>
<name>Q702B0_9CREN</name>
<evidence type="ECO:0000256" key="7">
    <source>
        <dbReference type="ARBA" id="ARBA00023125"/>
    </source>
</evidence>
<reference evidence="11" key="1">
    <citation type="journal article" date="2004" name="Environ. Microbiol.">
        <title>Characterization of Large-Insert DNA Libraries from Soil for Environmental Genomic Studies of Archaea.</title>
        <authorList>
            <person name="Treusch A.H."/>
            <person name="Kletzin A."/>
            <person name="Raddatz G."/>
            <person name="Ochsenreiter T."/>
            <person name="Quaiser A."/>
            <person name="Meurer G."/>
            <person name="Schuster S.C."/>
            <person name="Schleper C."/>
        </authorList>
    </citation>
    <scope>NUCLEOTIDE SEQUENCE</scope>
</reference>
<evidence type="ECO:0000256" key="1">
    <source>
        <dbReference type="ARBA" id="ARBA00000213"/>
    </source>
</evidence>
<dbReference type="InterPro" id="IPR003602">
    <property type="entry name" value="Topo_IA_DNA-bd_dom"/>
</dbReference>
<dbReference type="SMART" id="SM00436">
    <property type="entry name" value="TOP1Bc"/>
    <property type="match status" value="1"/>
</dbReference>
<comment type="catalytic activity">
    <reaction evidence="1">
        <text>ATP-independent breakage of single-stranded DNA, followed by passage and rejoining.</text>
        <dbReference type="EC" id="5.6.2.1"/>
    </reaction>
</comment>
<dbReference type="SMART" id="SM00437">
    <property type="entry name" value="TOP1Ac"/>
    <property type="match status" value="1"/>
</dbReference>
<dbReference type="EMBL" id="AJ627421">
    <property type="protein sequence ID" value="CAF28714.1"/>
    <property type="molecule type" value="Genomic_DNA"/>
</dbReference>
<evidence type="ECO:0000256" key="8">
    <source>
        <dbReference type="ARBA" id="ARBA00023235"/>
    </source>
</evidence>
<dbReference type="InterPro" id="IPR034144">
    <property type="entry name" value="TOPRIM_TopoIII"/>
</dbReference>
<dbReference type="GO" id="GO:0003677">
    <property type="term" value="F:DNA binding"/>
    <property type="evidence" value="ECO:0007669"/>
    <property type="project" value="UniProtKB-KW"/>
</dbReference>
<organism evidence="11">
    <name type="scientific">uncultured crenarchaeote</name>
    <dbReference type="NCBI Taxonomy" id="29281"/>
    <lineage>
        <taxon>Archaea</taxon>
        <taxon>Thermoproteota</taxon>
        <taxon>environmental samples</taxon>
    </lineage>
</organism>
<dbReference type="PANTHER" id="PTHR11390:SF26">
    <property type="entry name" value="DNA TOPOISOMERASE 1"/>
    <property type="match status" value="1"/>
</dbReference>
<dbReference type="PANTHER" id="PTHR11390">
    <property type="entry name" value="PROKARYOTIC DNA TOPOISOMERASE"/>
    <property type="match status" value="1"/>
</dbReference>
<dbReference type="InterPro" id="IPR023405">
    <property type="entry name" value="Topo_IA_core_domain"/>
</dbReference>
<evidence type="ECO:0000313" key="11">
    <source>
        <dbReference type="EMBL" id="CAF28714.1"/>
    </source>
</evidence>
<dbReference type="AlphaFoldDB" id="Q702B0"/>
<dbReference type="InterPro" id="IPR013825">
    <property type="entry name" value="Topo_IA_cen_sub2"/>
</dbReference>
<dbReference type="GO" id="GO:0006281">
    <property type="term" value="P:DNA repair"/>
    <property type="evidence" value="ECO:0007669"/>
    <property type="project" value="TreeGrafter"/>
</dbReference>